<protein>
    <submittedName>
        <fullName evidence="2">Uncharacterized protein</fullName>
    </submittedName>
</protein>
<feature type="compositionally biased region" description="Basic residues" evidence="1">
    <location>
        <begin position="217"/>
        <end position="230"/>
    </location>
</feature>
<reference evidence="2" key="1">
    <citation type="journal article" date="2021" name="Proc. Natl. Acad. Sci. U.S.A.">
        <title>A Catalog of Tens of Thousands of Viruses from Human Metagenomes Reveals Hidden Associations with Chronic Diseases.</title>
        <authorList>
            <person name="Tisza M.J."/>
            <person name="Buck C.B."/>
        </authorList>
    </citation>
    <scope>NUCLEOTIDE SEQUENCE</scope>
    <source>
        <strain evidence="2">CtYA416</strain>
    </source>
</reference>
<evidence type="ECO:0000256" key="1">
    <source>
        <dbReference type="SAM" id="MobiDB-lite"/>
    </source>
</evidence>
<evidence type="ECO:0000313" key="2">
    <source>
        <dbReference type="EMBL" id="DAF97873.1"/>
    </source>
</evidence>
<dbReference type="EMBL" id="BK016136">
    <property type="protein sequence ID" value="DAF97873.1"/>
    <property type="molecule type" value="Genomic_DNA"/>
</dbReference>
<name>A0A8S5UTQ5_9CAUD</name>
<accession>A0A8S5UTQ5</accession>
<proteinExistence type="predicted"/>
<sequence>MSATFESYDRNPIGKGAVPGIGFIKQILKQKFHEVVEVAYKGSLEHAFYSDGKKYYILVKVPSETLPKFTYDVVFSFFPTKDTDTSATTLTNYNITLFSNDPDFVYTYMHVYRKNGMIDPELVPKCPEKVLQEKAVVRNLQGIANYSKIVYMAYLYIKGKGLTHKSYFTGSNFVIKDKDAFFNLVEDCESKINARISGFNDAKAKDKNFVHRLKRKAKHTNGKHVRKVSNVKKTSGSNRTTKTTKTTKRI</sequence>
<organism evidence="2">
    <name type="scientific">Myoviridae sp. ctYA416</name>
    <dbReference type="NCBI Taxonomy" id="2825125"/>
    <lineage>
        <taxon>Viruses</taxon>
        <taxon>Duplodnaviria</taxon>
        <taxon>Heunggongvirae</taxon>
        <taxon>Uroviricota</taxon>
        <taxon>Caudoviricetes</taxon>
    </lineage>
</organism>
<feature type="region of interest" description="Disordered" evidence="1">
    <location>
        <begin position="217"/>
        <end position="250"/>
    </location>
</feature>